<keyword evidence="3" id="KW-1185">Reference proteome</keyword>
<organism evidence="2 3">
    <name type="scientific">Asanoa siamensis</name>
    <dbReference type="NCBI Taxonomy" id="926357"/>
    <lineage>
        <taxon>Bacteria</taxon>
        <taxon>Bacillati</taxon>
        <taxon>Actinomycetota</taxon>
        <taxon>Actinomycetes</taxon>
        <taxon>Micromonosporales</taxon>
        <taxon>Micromonosporaceae</taxon>
        <taxon>Asanoa</taxon>
    </lineage>
</organism>
<protein>
    <submittedName>
        <fullName evidence="2">Uncharacterized protein</fullName>
    </submittedName>
</protein>
<accession>A0ABQ4D1N9</accession>
<name>A0ABQ4D1N9_9ACTN</name>
<feature type="transmembrane region" description="Helical" evidence="1">
    <location>
        <begin position="159"/>
        <end position="177"/>
    </location>
</feature>
<evidence type="ECO:0000313" key="2">
    <source>
        <dbReference type="EMBL" id="GIF77461.1"/>
    </source>
</evidence>
<keyword evidence="1" id="KW-0472">Membrane</keyword>
<sequence>MCASPVWASLDGMGTDLALTTVIALAALGAAGLVDLLPRATTAAVLRRRAARLQLLVGGLLAVLAAIGVAGLLGYGDLMPAVLPLWVPALAVAVVSVRRLGRVRRGAAAFATAPHTPAPPGLRAAAAHPLLALPIQVIALAGVAAVLAAAGLVALTVPAVLGAVLTVAGLVVTGVGVRDALRHSRLAEGAVAQPERLRLARPVGVL</sequence>
<feature type="transmembrane region" description="Helical" evidence="1">
    <location>
        <begin position="50"/>
        <end position="72"/>
    </location>
</feature>
<dbReference type="EMBL" id="BONE01000091">
    <property type="protein sequence ID" value="GIF77461.1"/>
    <property type="molecule type" value="Genomic_DNA"/>
</dbReference>
<feature type="transmembrane region" description="Helical" evidence="1">
    <location>
        <begin position="17"/>
        <end position="38"/>
    </location>
</feature>
<dbReference type="Proteomes" id="UP000604117">
    <property type="component" value="Unassembled WGS sequence"/>
</dbReference>
<gene>
    <name evidence="2" type="ORF">Asi02nite_69790</name>
</gene>
<comment type="caution">
    <text evidence="2">The sequence shown here is derived from an EMBL/GenBank/DDBJ whole genome shotgun (WGS) entry which is preliminary data.</text>
</comment>
<evidence type="ECO:0000256" key="1">
    <source>
        <dbReference type="SAM" id="Phobius"/>
    </source>
</evidence>
<keyword evidence="1" id="KW-1133">Transmembrane helix</keyword>
<evidence type="ECO:0000313" key="3">
    <source>
        <dbReference type="Proteomes" id="UP000604117"/>
    </source>
</evidence>
<feature type="transmembrane region" description="Helical" evidence="1">
    <location>
        <begin position="130"/>
        <end position="153"/>
    </location>
</feature>
<feature type="transmembrane region" description="Helical" evidence="1">
    <location>
        <begin position="78"/>
        <end position="97"/>
    </location>
</feature>
<reference evidence="2 3" key="1">
    <citation type="submission" date="2021-01" db="EMBL/GenBank/DDBJ databases">
        <title>Whole genome shotgun sequence of Asanoa siamensis NBRC 107932.</title>
        <authorList>
            <person name="Komaki H."/>
            <person name="Tamura T."/>
        </authorList>
    </citation>
    <scope>NUCLEOTIDE SEQUENCE [LARGE SCALE GENOMIC DNA]</scope>
    <source>
        <strain evidence="2 3">NBRC 107932</strain>
    </source>
</reference>
<proteinExistence type="predicted"/>
<keyword evidence="1" id="KW-0812">Transmembrane</keyword>